<sequence length="235" mass="25264">MGMRGTSSSTVRVWDAPVRIFHWLLALSFAGAWLTAESERWHLLHITLGYTAGGLVLFRLLWGGVGSRWARFTGFVRGPGAVWAYVSGLLRAQPVHFTGHNPAGGWAVLALLTGMAATVGLGWAIEFELLPSGLDEAHEAAASVVLGVVGVHVAGVLVGSWAHRENLVRAMFTGRKRGQPEDDIGSSRPWMAALLLALVLAGWAWQWHSAPPGAMAMGLVDLVSNQDDDHDDDDD</sequence>
<dbReference type="PANTHER" id="PTHR30485">
    <property type="entry name" value="NI/FE-HYDROGENASE 1 B-TYPE CYTOCHROME SUBUNIT"/>
    <property type="match status" value="1"/>
</dbReference>
<feature type="transmembrane region" description="Helical" evidence="6">
    <location>
        <begin position="190"/>
        <end position="208"/>
    </location>
</feature>
<evidence type="ECO:0000313" key="8">
    <source>
        <dbReference type="EMBL" id="ASM77001.1"/>
    </source>
</evidence>
<evidence type="ECO:0000256" key="5">
    <source>
        <dbReference type="ARBA" id="ARBA00023136"/>
    </source>
</evidence>
<evidence type="ECO:0000256" key="6">
    <source>
        <dbReference type="SAM" id="Phobius"/>
    </source>
</evidence>
<evidence type="ECO:0000256" key="1">
    <source>
        <dbReference type="ARBA" id="ARBA00004651"/>
    </source>
</evidence>
<dbReference type="SUPFAM" id="SSF81342">
    <property type="entry name" value="Transmembrane di-heme cytochromes"/>
    <property type="match status" value="1"/>
</dbReference>
<dbReference type="Gene3D" id="1.20.950.20">
    <property type="entry name" value="Transmembrane di-heme cytochromes, Chain C"/>
    <property type="match status" value="1"/>
</dbReference>
<organism evidence="8 9">
    <name type="scientific">Vitreoscilla filiformis</name>
    <dbReference type="NCBI Taxonomy" id="63"/>
    <lineage>
        <taxon>Bacteria</taxon>
        <taxon>Pseudomonadati</taxon>
        <taxon>Pseudomonadota</taxon>
        <taxon>Betaproteobacteria</taxon>
        <taxon>Neisseriales</taxon>
        <taxon>Neisseriaceae</taxon>
        <taxon>Vitreoscilla</taxon>
    </lineage>
</organism>
<feature type="transmembrane region" description="Helical" evidence="6">
    <location>
        <begin position="43"/>
        <end position="62"/>
    </location>
</feature>
<dbReference type="GO" id="GO:0020037">
    <property type="term" value="F:heme binding"/>
    <property type="evidence" value="ECO:0007669"/>
    <property type="project" value="TreeGrafter"/>
</dbReference>
<dbReference type="PANTHER" id="PTHR30485:SF2">
    <property type="entry name" value="BLL0597 PROTEIN"/>
    <property type="match status" value="1"/>
</dbReference>
<dbReference type="GO" id="GO:0009055">
    <property type="term" value="F:electron transfer activity"/>
    <property type="evidence" value="ECO:0007669"/>
    <property type="project" value="InterPro"/>
</dbReference>
<dbReference type="InterPro" id="IPR011577">
    <property type="entry name" value="Cyt_b561_bac/Ni-Hgenase"/>
</dbReference>
<protein>
    <submittedName>
        <fullName evidence="8">Cytochrome B561</fullName>
    </submittedName>
</protein>
<keyword evidence="2" id="KW-1003">Cell membrane</keyword>
<accession>A0A221KDB6</accession>
<reference evidence="8 9" key="1">
    <citation type="submission" date="2017-07" db="EMBL/GenBank/DDBJ databases">
        <title>Complete Genome Sequence of the cosmetic ferment Vitreoscilla filiformis (ATCC15551).</title>
        <authorList>
            <person name="Contreras S."/>
            <person name="Sagory-Zalkind P."/>
            <person name="Blanquart H."/>
            <person name="Iltis A."/>
            <person name="Morand S.C."/>
        </authorList>
    </citation>
    <scope>NUCLEOTIDE SEQUENCE [LARGE SCALE GENOMIC DNA]</scope>
    <source>
        <strain evidence="8 9">ATCC 15551</strain>
    </source>
</reference>
<evidence type="ECO:0000256" key="4">
    <source>
        <dbReference type="ARBA" id="ARBA00022989"/>
    </source>
</evidence>
<dbReference type="Proteomes" id="UP000199729">
    <property type="component" value="Chromosome"/>
</dbReference>
<keyword evidence="5 6" id="KW-0472">Membrane</keyword>
<evidence type="ECO:0000256" key="3">
    <source>
        <dbReference type="ARBA" id="ARBA00022692"/>
    </source>
</evidence>
<dbReference type="InterPro" id="IPR016174">
    <property type="entry name" value="Di-haem_cyt_TM"/>
</dbReference>
<comment type="subcellular location">
    <subcellularLocation>
        <location evidence="1">Cell membrane</location>
        <topology evidence="1">Multi-pass membrane protein</topology>
    </subcellularLocation>
</comment>
<keyword evidence="9" id="KW-1185">Reference proteome</keyword>
<feature type="transmembrane region" description="Helical" evidence="6">
    <location>
        <begin position="104"/>
        <end position="125"/>
    </location>
</feature>
<feature type="domain" description="Cytochrome b561 bacterial/Ni-hydrogenase" evidence="7">
    <location>
        <begin position="13"/>
        <end position="174"/>
    </location>
</feature>
<evidence type="ECO:0000313" key="9">
    <source>
        <dbReference type="Proteomes" id="UP000199729"/>
    </source>
</evidence>
<keyword evidence="4 6" id="KW-1133">Transmembrane helix</keyword>
<dbReference type="AlphaFoldDB" id="A0A221KDB6"/>
<keyword evidence="3 6" id="KW-0812">Transmembrane</keyword>
<dbReference type="KEGG" id="vff:VITFI_CDS1223"/>
<dbReference type="GO" id="GO:0005886">
    <property type="term" value="C:plasma membrane"/>
    <property type="evidence" value="ECO:0007669"/>
    <property type="project" value="UniProtKB-SubCell"/>
</dbReference>
<name>A0A221KDB6_VITFI</name>
<evidence type="ECO:0000259" key="7">
    <source>
        <dbReference type="Pfam" id="PF01292"/>
    </source>
</evidence>
<proteinExistence type="predicted"/>
<dbReference type="GO" id="GO:0022904">
    <property type="term" value="P:respiratory electron transport chain"/>
    <property type="evidence" value="ECO:0007669"/>
    <property type="project" value="InterPro"/>
</dbReference>
<evidence type="ECO:0000256" key="2">
    <source>
        <dbReference type="ARBA" id="ARBA00022475"/>
    </source>
</evidence>
<dbReference type="Pfam" id="PF01292">
    <property type="entry name" value="Ni_hydr_CYTB"/>
    <property type="match status" value="1"/>
</dbReference>
<dbReference type="InterPro" id="IPR051542">
    <property type="entry name" value="Hydrogenase_cytochrome"/>
</dbReference>
<feature type="transmembrane region" description="Helical" evidence="6">
    <location>
        <begin position="20"/>
        <end position="36"/>
    </location>
</feature>
<dbReference type="EMBL" id="CP022423">
    <property type="protein sequence ID" value="ASM77001.1"/>
    <property type="molecule type" value="Genomic_DNA"/>
</dbReference>
<gene>
    <name evidence="8" type="ORF">VITFI_CDS1223</name>
</gene>
<feature type="transmembrane region" description="Helical" evidence="6">
    <location>
        <begin position="140"/>
        <end position="162"/>
    </location>
</feature>